<dbReference type="KEGG" id="samy:DB32_000121"/>
<reference evidence="2 3" key="1">
    <citation type="submission" date="2015-03" db="EMBL/GenBank/DDBJ databases">
        <title>Genome assembly of Sandaracinus amylolyticus DSM 53668.</title>
        <authorList>
            <person name="Sharma G."/>
            <person name="Subramanian S."/>
        </authorList>
    </citation>
    <scope>NUCLEOTIDE SEQUENCE [LARGE SCALE GENOMIC DNA]</scope>
    <source>
        <strain evidence="2 3">DSM 53668</strain>
    </source>
</reference>
<evidence type="ECO:0000313" key="2">
    <source>
        <dbReference type="EMBL" id="AKF02973.1"/>
    </source>
</evidence>
<proteinExistence type="predicted"/>
<dbReference type="AlphaFoldDB" id="A0A0F6VYP2"/>
<sequence>MALLLAKLTIAPAFVAAVSLLGRRFGPALAGFLAALPVVGGPILALLIAEQGVAFGARAAYGCAIGAAPTMVFALAYASFATRVRWSRAITFGCSRS</sequence>
<keyword evidence="1" id="KW-1133">Transmembrane helix</keyword>
<feature type="transmembrane region" description="Helical" evidence="1">
    <location>
        <begin position="27"/>
        <end position="47"/>
    </location>
</feature>
<dbReference type="Proteomes" id="UP000034883">
    <property type="component" value="Chromosome"/>
</dbReference>
<dbReference type="STRING" id="927083.DB32_000121"/>
<keyword evidence="1" id="KW-0812">Transmembrane</keyword>
<keyword evidence="1" id="KW-0472">Membrane</keyword>
<evidence type="ECO:0000256" key="1">
    <source>
        <dbReference type="SAM" id="Phobius"/>
    </source>
</evidence>
<dbReference type="EMBL" id="CP011125">
    <property type="protein sequence ID" value="AKF02973.1"/>
    <property type="molecule type" value="Genomic_DNA"/>
</dbReference>
<gene>
    <name evidence="2" type="ORF">DB32_000121</name>
</gene>
<keyword evidence="3" id="KW-1185">Reference proteome</keyword>
<dbReference type="RefSeq" id="WP_053230457.1">
    <property type="nucleotide sequence ID" value="NZ_CP011125.1"/>
</dbReference>
<feature type="transmembrane region" description="Helical" evidence="1">
    <location>
        <begin position="59"/>
        <end position="80"/>
    </location>
</feature>
<evidence type="ECO:0000313" key="3">
    <source>
        <dbReference type="Proteomes" id="UP000034883"/>
    </source>
</evidence>
<protein>
    <submittedName>
        <fullName evidence="2">Membrane protein, putative</fullName>
    </submittedName>
</protein>
<name>A0A0F6VYP2_9BACT</name>
<accession>A0A0F6VYP2</accession>
<organism evidence="2 3">
    <name type="scientific">Sandaracinus amylolyticus</name>
    <dbReference type="NCBI Taxonomy" id="927083"/>
    <lineage>
        <taxon>Bacteria</taxon>
        <taxon>Pseudomonadati</taxon>
        <taxon>Myxococcota</taxon>
        <taxon>Polyangia</taxon>
        <taxon>Polyangiales</taxon>
        <taxon>Sandaracinaceae</taxon>
        <taxon>Sandaracinus</taxon>
    </lineage>
</organism>